<feature type="signal peptide" evidence="1">
    <location>
        <begin position="1"/>
        <end position="23"/>
    </location>
</feature>
<keyword evidence="1" id="KW-0732">Signal</keyword>
<dbReference type="AlphaFoldDB" id="A0A562TI99"/>
<reference evidence="2 3" key="1">
    <citation type="submission" date="2019-07" db="EMBL/GenBank/DDBJ databases">
        <title>Genomic Encyclopedia of Archaeal and Bacterial Type Strains, Phase II (KMG-II): from individual species to whole genera.</title>
        <authorList>
            <person name="Goeker M."/>
        </authorList>
    </citation>
    <scope>NUCLEOTIDE SEQUENCE [LARGE SCALE GENOMIC DNA]</scope>
    <source>
        <strain evidence="2 3">ATCC BAA-252</strain>
    </source>
</reference>
<name>A0A562TI99_9HYPH</name>
<dbReference type="EMBL" id="VLLF01000001">
    <property type="protein sequence ID" value="TWI93365.1"/>
    <property type="molecule type" value="Genomic_DNA"/>
</dbReference>
<dbReference type="Proteomes" id="UP000320593">
    <property type="component" value="Unassembled WGS sequence"/>
</dbReference>
<keyword evidence="3" id="KW-1185">Reference proteome</keyword>
<sequence length="289" mass="32507">MTCFKIAVACMAFLAVLTSDILAKDVRYPVEPGRRDVEDNFAFQVLKLALERSGGDWNLVPSEKGAMNENRAKLLIRRGAGVDVGWYGTYAALEKELMPVRIPIDGGLLGWRLFLIDGVRQSEFDKIQTLDDLRQLTLVQGDGWGDIAILEAAGMKVDTGPYSDLFTLVGAGRADAFPRGVNEAFAEHENRVAEVPNLAIEQGIVVYYRYPMLFFVRNGNQELHDAIYGGLERAYADGSYRELFEHHPDNKVSLTTANLNNRRKFEIPNPYLSHETASIPEKYWFMPKN</sequence>
<proteinExistence type="predicted"/>
<gene>
    <name evidence="2" type="ORF">JM93_00921</name>
</gene>
<dbReference type="OrthoDB" id="547680at2"/>
<protein>
    <submittedName>
        <fullName evidence="2">Extracellular solute-binding protein, family 3</fullName>
    </submittedName>
</protein>
<organism evidence="2 3">
    <name type="scientific">Roseibium hamelinense</name>
    <dbReference type="NCBI Taxonomy" id="150831"/>
    <lineage>
        <taxon>Bacteria</taxon>
        <taxon>Pseudomonadati</taxon>
        <taxon>Pseudomonadota</taxon>
        <taxon>Alphaproteobacteria</taxon>
        <taxon>Hyphomicrobiales</taxon>
        <taxon>Stappiaceae</taxon>
        <taxon>Roseibium</taxon>
    </lineage>
</organism>
<feature type="chain" id="PRO_5021776516" evidence="1">
    <location>
        <begin position="24"/>
        <end position="289"/>
    </location>
</feature>
<evidence type="ECO:0000313" key="3">
    <source>
        <dbReference type="Proteomes" id="UP000320593"/>
    </source>
</evidence>
<dbReference type="RefSeq" id="WP_145340827.1">
    <property type="nucleotide sequence ID" value="NZ_SMLY01000059.1"/>
</dbReference>
<evidence type="ECO:0000256" key="1">
    <source>
        <dbReference type="SAM" id="SignalP"/>
    </source>
</evidence>
<accession>A0A562TI99</accession>
<dbReference type="Gene3D" id="3.40.190.10">
    <property type="entry name" value="Periplasmic binding protein-like II"/>
    <property type="match status" value="2"/>
</dbReference>
<dbReference type="SUPFAM" id="SSF53850">
    <property type="entry name" value="Periplasmic binding protein-like II"/>
    <property type="match status" value="1"/>
</dbReference>
<comment type="caution">
    <text evidence="2">The sequence shown here is derived from an EMBL/GenBank/DDBJ whole genome shotgun (WGS) entry which is preliminary data.</text>
</comment>
<evidence type="ECO:0000313" key="2">
    <source>
        <dbReference type="EMBL" id="TWI93365.1"/>
    </source>
</evidence>